<dbReference type="EMBL" id="JBBNAG010000004">
    <property type="protein sequence ID" value="KAK9139276.1"/>
    <property type="molecule type" value="Genomic_DNA"/>
</dbReference>
<organism evidence="4 5">
    <name type="scientific">Stephania cephalantha</name>
    <dbReference type="NCBI Taxonomy" id="152367"/>
    <lineage>
        <taxon>Eukaryota</taxon>
        <taxon>Viridiplantae</taxon>
        <taxon>Streptophyta</taxon>
        <taxon>Embryophyta</taxon>
        <taxon>Tracheophyta</taxon>
        <taxon>Spermatophyta</taxon>
        <taxon>Magnoliopsida</taxon>
        <taxon>Ranunculales</taxon>
        <taxon>Menispermaceae</taxon>
        <taxon>Menispermoideae</taxon>
        <taxon>Cissampelideae</taxon>
        <taxon>Stephania</taxon>
    </lineage>
</organism>
<evidence type="ECO:0000256" key="2">
    <source>
        <dbReference type="SAM" id="MobiDB-lite"/>
    </source>
</evidence>
<dbReference type="Gene3D" id="3.30.70.100">
    <property type="match status" value="1"/>
</dbReference>
<evidence type="ECO:0000313" key="5">
    <source>
        <dbReference type="Proteomes" id="UP001419268"/>
    </source>
</evidence>
<name>A0AAP0JSR1_9MAGN</name>
<keyword evidence="1" id="KW-0479">Metal-binding</keyword>
<evidence type="ECO:0000259" key="3">
    <source>
        <dbReference type="PROSITE" id="PS50846"/>
    </source>
</evidence>
<feature type="domain" description="HMA" evidence="3">
    <location>
        <begin position="83"/>
        <end position="146"/>
    </location>
</feature>
<feature type="region of interest" description="Disordered" evidence="2">
    <location>
        <begin position="149"/>
        <end position="234"/>
    </location>
</feature>
<dbReference type="Pfam" id="PF00403">
    <property type="entry name" value="HMA"/>
    <property type="match status" value="1"/>
</dbReference>
<dbReference type="PANTHER" id="PTHR22814">
    <property type="entry name" value="COPPER TRANSPORT PROTEIN ATOX1-RELATED"/>
    <property type="match status" value="1"/>
</dbReference>
<dbReference type="Proteomes" id="UP001419268">
    <property type="component" value="Unassembled WGS sequence"/>
</dbReference>
<comment type="caution">
    <text evidence="4">The sequence shown here is derived from an EMBL/GenBank/DDBJ whole genome shotgun (WGS) entry which is preliminary data.</text>
</comment>
<feature type="compositionally biased region" description="Pro residues" evidence="2">
    <location>
        <begin position="154"/>
        <end position="229"/>
    </location>
</feature>
<dbReference type="PANTHER" id="PTHR22814:SF320">
    <property type="entry name" value="OS01G0309800 PROTEIN"/>
    <property type="match status" value="1"/>
</dbReference>
<dbReference type="InterPro" id="IPR036163">
    <property type="entry name" value="HMA_dom_sf"/>
</dbReference>
<keyword evidence="5" id="KW-1185">Reference proteome</keyword>
<dbReference type="PROSITE" id="PS50846">
    <property type="entry name" value="HMA_2"/>
    <property type="match status" value="1"/>
</dbReference>
<dbReference type="CDD" id="cd00371">
    <property type="entry name" value="HMA"/>
    <property type="match status" value="1"/>
</dbReference>
<proteinExistence type="predicted"/>
<dbReference type="AlphaFoldDB" id="A0AAP0JSR1"/>
<reference evidence="4 5" key="1">
    <citation type="submission" date="2024-01" db="EMBL/GenBank/DDBJ databases">
        <title>Genome assemblies of Stephania.</title>
        <authorList>
            <person name="Yang L."/>
        </authorList>
    </citation>
    <scope>NUCLEOTIDE SEQUENCE [LARGE SCALE GENOMIC DNA]</scope>
    <source>
        <strain evidence="4">JXDWG</strain>
        <tissue evidence="4">Leaf</tissue>
    </source>
</reference>
<accession>A0AAP0JSR1</accession>
<dbReference type="InterPro" id="IPR006121">
    <property type="entry name" value="HMA_dom"/>
</dbReference>
<dbReference type="GO" id="GO:0046872">
    <property type="term" value="F:metal ion binding"/>
    <property type="evidence" value="ECO:0007669"/>
    <property type="project" value="UniProtKB-KW"/>
</dbReference>
<protein>
    <recommendedName>
        <fullName evidence="3">HMA domain-containing protein</fullName>
    </recommendedName>
</protein>
<sequence length="378" mass="41782">MKPYSVLSHLILVSLNEIPNFTCQINIPMRGGTNCILILDSPLTPNHIAKLYISCFSRGCSPPPLLLLLLLLLRIMFPDVGKPRITEIQVRIDCNGCVQKIKKALHGINGIYDLYIDLPQQKLTVVGWADPEKIVKAIKKTRKVATICSHTEAPPDPPPQPADPPPPDQAAPPPGPDGAPPPSQEPAPPPAEPPNNPPVPPQPENPPPDATPPPPNPDPPANQPPPPQGTGPKDVEEIHVIHHHSPGFGNSSYTTNSNYTWPNQPPNNYYSNGYFPINTNNNNNNNNSYPINSHAHVYRVIEPSSVHVAQTYNTYRPSPHISEYQYMAPTHPHHTQYQHHYNRADHDHHSYHYRSSANGDGNITSMFSDENPNACRIV</sequence>
<gene>
    <name evidence="4" type="ORF">Scep_008957</name>
</gene>
<evidence type="ECO:0000256" key="1">
    <source>
        <dbReference type="ARBA" id="ARBA00022723"/>
    </source>
</evidence>
<evidence type="ECO:0000313" key="4">
    <source>
        <dbReference type="EMBL" id="KAK9139276.1"/>
    </source>
</evidence>
<dbReference type="SUPFAM" id="SSF55008">
    <property type="entry name" value="HMA, heavy metal-associated domain"/>
    <property type="match status" value="1"/>
</dbReference>